<evidence type="ECO:0000256" key="1">
    <source>
        <dbReference type="ARBA" id="ARBA00022670"/>
    </source>
</evidence>
<name>A0ABY4J3X4_9BACT</name>
<feature type="domain" description="Peptidase M10 metallopeptidase" evidence="6">
    <location>
        <begin position="422"/>
        <end position="492"/>
    </location>
</feature>
<gene>
    <name evidence="8" type="ORF">MWH26_10045</name>
</gene>
<keyword evidence="9" id="KW-1185">Reference proteome</keyword>
<evidence type="ECO:0000256" key="4">
    <source>
        <dbReference type="ARBA" id="ARBA00022833"/>
    </source>
</evidence>
<protein>
    <submittedName>
        <fullName evidence="8">T9SS type A sorting domain-containing protein</fullName>
    </submittedName>
</protein>
<evidence type="ECO:0000256" key="3">
    <source>
        <dbReference type="ARBA" id="ARBA00022801"/>
    </source>
</evidence>
<keyword evidence="1" id="KW-0645">Protease</keyword>
<keyword evidence="5" id="KW-0732">Signal</keyword>
<dbReference type="Pfam" id="PF00413">
    <property type="entry name" value="Peptidase_M10"/>
    <property type="match status" value="1"/>
</dbReference>
<dbReference type="InterPro" id="IPR013783">
    <property type="entry name" value="Ig-like_fold"/>
</dbReference>
<dbReference type="EMBL" id="CP095848">
    <property type="protein sequence ID" value="UPL47541.1"/>
    <property type="molecule type" value="Genomic_DNA"/>
</dbReference>
<keyword evidence="2" id="KW-0479">Metal-binding</keyword>
<dbReference type="InterPro" id="IPR014756">
    <property type="entry name" value="Ig_E-set"/>
</dbReference>
<evidence type="ECO:0000259" key="6">
    <source>
        <dbReference type="Pfam" id="PF00413"/>
    </source>
</evidence>
<keyword evidence="3" id="KW-0378">Hydrolase</keyword>
<accession>A0ABY4J3X4</accession>
<feature type="domain" description="IPT/TIG" evidence="7">
    <location>
        <begin position="200"/>
        <end position="302"/>
    </location>
</feature>
<evidence type="ECO:0000256" key="2">
    <source>
        <dbReference type="ARBA" id="ARBA00022723"/>
    </source>
</evidence>
<dbReference type="InterPro" id="IPR002909">
    <property type="entry name" value="IPT_dom"/>
</dbReference>
<sequence>MEKTQLRWNRFIRVGATVLGLLAVSAGSSVAQDACLLEPVSLRQRIAAATVIVEARVAATRSQDEGPHIVTLNELEVYKVFRGTLPAGKLTVVTAGGTVGLRREEVTNSPQLAVGRQAVFLLEPDPQQPGRFRLYAGPQGLISYDLNTAAAAEPFARYASIENDLYPALEAQTGQAFRPVQPNAPLLARLKRAARPDAAPLISGLSPSTITAGTTSVLTITGSGFGATQGTGTVGFRNSDNGGQSFVSPLAADYVSWSDTEIKVRVPSTTIGDAGTAGSGAVLVTNGTAESALSVDNVTIDYALTNLSYQTSATAPLSPYRVALVGRDGQGGYTLHYNERFAANTAAKEAFERALLTWRNGVGANRRMATTTTTTNANARDNVNIVSFDDAGELAAGVLGVTYSYYAGCSTNGGSINWVLAETDYLYDEERNWQFTSANPTNGQFDFETVALHEQGHGIQLGHIIRPGAVMHYAIAPNTKNRVLSAASDIAGGTAETNFSLSAVSCNYATYARQAPAPLPVTLVSFGAEAGPAGVQLRWRTSVELNSRYFAVEAADDPAASSWTELTQLPAAGTSTTPRDYAYLDSQPLSGLRYYRLRQQDLDGTVQYSAVVTVAPGASATLTAYPNPFTTELQVQLPAAPAAILRLLDLTGRSVYSAPVPAAQTFLTLTPPDLRPGVYLLEWRSGNQVQRTRLVKQ</sequence>
<evidence type="ECO:0000259" key="7">
    <source>
        <dbReference type="Pfam" id="PF01833"/>
    </source>
</evidence>
<proteinExistence type="predicted"/>
<dbReference type="Gene3D" id="2.60.40.10">
    <property type="entry name" value="Immunoglobulins"/>
    <property type="match status" value="1"/>
</dbReference>
<dbReference type="InterPro" id="IPR024079">
    <property type="entry name" value="MetalloPept_cat_dom_sf"/>
</dbReference>
<dbReference type="Pfam" id="PF01833">
    <property type="entry name" value="TIG"/>
    <property type="match status" value="1"/>
</dbReference>
<feature type="signal peptide" evidence="5">
    <location>
        <begin position="1"/>
        <end position="31"/>
    </location>
</feature>
<feature type="chain" id="PRO_5046761113" evidence="5">
    <location>
        <begin position="32"/>
        <end position="697"/>
    </location>
</feature>
<organism evidence="8 9">
    <name type="scientific">Hymenobacter sublimis</name>
    <dbReference type="NCBI Taxonomy" id="2933777"/>
    <lineage>
        <taxon>Bacteria</taxon>
        <taxon>Pseudomonadati</taxon>
        <taxon>Bacteroidota</taxon>
        <taxon>Cytophagia</taxon>
        <taxon>Cytophagales</taxon>
        <taxon>Hymenobacteraceae</taxon>
        <taxon>Hymenobacter</taxon>
    </lineage>
</organism>
<dbReference type="Gene3D" id="3.40.390.10">
    <property type="entry name" value="Collagenase (Catalytic Domain)"/>
    <property type="match status" value="1"/>
</dbReference>
<dbReference type="RefSeq" id="WP_247974163.1">
    <property type="nucleotide sequence ID" value="NZ_CP095848.1"/>
</dbReference>
<dbReference type="Proteomes" id="UP000829647">
    <property type="component" value="Chromosome"/>
</dbReference>
<evidence type="ECO:0000256" key="5">
    <source>
        <dbReference type="SAM" id="SignalP"/>
    </source>
</evidence>
<dbReference type="NCBIfam" id="TIGR04183">
    <property type="entry name" value="Por_Secre_tail"/>
    <property type="match status" value="1"/>
</dbReference>
<dbReference type="InterPro" id="IPR001818">
    <property type="entry name" value="Pept_M10_metallopeptidase"/>
</dbReference>
<dbReference type="InterPro" id="IPR026444">
    <property type="entry name" value="Secre_tail"/>
</dbReference>
<keyword evidence="4" id="KW-0862">Zinc</keyword>
<reference evidence="8 9" key="1">
    <citation type="submission" date="2022-04" db="EMBL/GenBank/DDBJ databases">
        <title>Hymenobacter sp. isolated from the air.</title>
        <authorList>
            <person name="Won M."/>
            <person name="Lee C.-M."/>
            <person name="Woen H.-Y."/>
            <person name="Kwon S.-W."/>
        </authorList>
    </citation>
    <scope>NUCLEOTIDE SEQUENCE [LARGE SCALE GENOMIC DNA]</scope>
    <source>
        <strain evidence="9">5516 S-25</strain>
    </source>
</reference>
<dbReference type="SUPFAM" id="SSF81296">
    <property type="entry name" value="E set domains"/>
    <property type="match status" value="1"/>
</dbReference>
<evidence type="ECO:0000313" key="9">
    <source>
        <dbReference type="Proteomes" id="UP000829647"/>
    </source>
</evidence>
<evidence type="ECO:0000313" key="8">
    <source>
        <dbReference type="EMBL" id="UPL47541.1"/>
    </source>
</evidence>
<dbReference type="SUPFAM" id="SSF55486">
    <property type="entry name" value="Metalloproteases ('zincins'), catalytic domain"/>
    <property type="match status" value="1"/>
</dbReference>